<accession>A0AAW5PKZ2</accession>
<evidence type="ECO:0000313" key="4">
    <source>
        <dbReference type="Proteomes" id="UP001320691"/>
    </source>
</evidence>
<evidence type="ECO:0000313" key="3">
    <source>
        <dbReference type="EMBL" id="MCS4281239.1"/>
    </source>
</evidence>
<dbReference type="Proteomes" id="UP001320691">
    <property type="component" value="Unassembled WGS sequence"/>
</dbReference>
<name>A0AAW5PKZ2_9GAMM</name>
<evidence type="ECO:0000256" key="1">
    <source>
        <dbReference type="SAM" id="MobiDB-lite"/>
    </source>
</evidence>
<proteinExistence type="predicted"/>
<sequence length="134" mass="14540">MYGIRFHAATPRDRRQSAVSGSTPRPGPLGRHARQRCQQRVQIRVVEAWSAASATLQDGVGQRRLALLQLGNPLLDAVGGNQAVIPVSSAEYPTPARRPAWSVLDNVKLQHDFGIALPAWQEGLSSVMAQIPIT</sequence>
<feature type="domain" description="RmlD-like substrate binding" evidence="2">
    <location>
        <begin position="68"/>
        <end position="130"/>
    </location>
</feature>
<dbReference type="Gene3D" id="3.90.25.10">
    <property type="entry name" value="UDP-galactose 4-epimerase, domain 1"/>
    <property type="match status" value="1"/>
</dbReference>
<organism evidence="3 4">
    <name type="scientific">Stenotrophomonas rhizophila</name>
    <dbReference type="NCBI Taxonomy" id="216778"/>
    <lineage>
        <taxon>Bacteria</taxon>
        <taxon>Pseudomonadati</taxon>
        <taxon>Pseudomonadota</taxon>
        <taxon>Gammaproteobacteria</taxon>
        <taxon>Lysobacterales</taxon>
        <taxon>Lysobacteraceae</taxon>
        <taxon>Stenotrophomonas</taxon>
    </lineage>
</organism>
<dbReference type="Pfam" id="PF04321">
    <property type="entry name" value="RmlD_sub_bind"/>
    <property type="match status" value="1"/>
</dbReference>
<dbReference type="Gene3D" id="3.40.50.720">
    <property type="entry name" value="NAD(P)-binding Rossmann-like Domain"/>
    <property type="match status" value="1"/>
</dbReference>
<feature type="region of interest" description="Disordered" evidence="1">
    <location>
        <begin position="1"/>
        <end position="36"/>
    </location>
</feature>
<reference evidence="3" key="1">
    <citation type="submission" date="2022-08" db="EMBL/GenBank/DDBJ databases">
        <title>Genomic analyses of the natural microbiome of Caenorhabditis elegans.</title>
        <authorList>
            <person name="Samuel B."/>
        </authorList>
    </citation>
    <scope>NUCLEOTIDE SEQUENCE</scope>
    <source>
        <strain evidence="3">BIGb0277</strain>
    </source>
</reference>
<evidence type="ECO:0000259" key="2">
    <source>
        <dbReference type="Pfam" id="PF04321"/>
    </source>
</evidence>
<dbReference type="InterPro" id="IPR036291">
    <property type="entry name" value="NAD(P)-bd_dom_sf"/>
</dbReference>
<dbReference type="AlphaFoldDB" id="A0AAW5PKZ2"/>
<protein>
    <recommendedName>
        <fullName evidence="2">RmlD-like substrate binding domain-containing protein</fullName>
    </recommendedName>
</protein>
<dbReference type="InterPro" id="IPR029903">
    <property type="entry name" value="RmlD-like-bd"/>
</dbReference>
<dbReference type="SUPFAM" id="SSF51735">
    <property type="entry name" value="NAD(P)-binding Rossmann-fold domains"/>
    <property type="match status" value="1"/>
</dbReference>
<comment type="caution">
    <text evidence="3">The sequence shown here is derived from an EMBL/GenBank/DDBJ whole genome shotgun (WGS) entry which is preliminary data.</text>
</comment>
<dbReference type="EMBL" id="JANUEK010000008">
    <property type="protein sequence ID" value="MCS4281239.1"/>
    <property type="molecule type" value="Genomic_DNA"/>
</dbReference>
<gene>
    <name evidence="3" type="ORF">M2412_003255</name>
</gene>